<name>A0A7W7D504_9ACTN</name>
<keyword evidence="2" id="KW-1185">Reference proteome</keyword>
<dbReference type="EMBL" id="JACHND010000001">
    <property type="protein sequence ID" value="MBB4700287.1"/>
    <property type="molecule type" value="Genomic_DNA"/>
</dbReference>
<dbReference type="Proteomes" id="UP000542210">
    <property type="component" value="Unassembled WGS sequence"/>
</dbReference>
<gene>
    <name evidence="1" type="ORF">BJ982_001831</name>
</gene>
<accession>A0A7W7D504</accession>
<dbReference type="RefSeq" id="WP_184878343.1">
    <property type="nucleotide sequence ID" value="NZ_BOOV01000030.1"/>
</dbReference>
<comment type="caution">
    <text evidence="1">The sequence shown here is derived from an EMBL/GenBank/DDBJ whole genome shotgun (WGS) entry which is preliminary data.</text>
</comment>
<proteinExistence type="predicted"/>
<reference evidence="1 2" key="1">
    <citation type="submission" date="2020-08" db="EMBL/GenBank/DDBJ databases">
        <title>Sequencing the genomes of 1000 actinobacteria strains.</title>
        <authorList>
            <person name="Klenk H.-P."/>
        </authorList>
    </citation>
    <scope>NUCLEOTIDE SEQUENCE [LARGE SCALE GENOMIC DNA]</scope>
    <source>
        <strain evidence="1 2">DSM 45784</strain>
    </source>
</reference>
<dbReference type="AlphaFoldDB" id="A0A7W7D504"/>
<organism evidence="1 2">
    <name type="scientific">Sphaerisporangium siamense</name>
    <dbReference type="NCBI Taxonomy" id="795645"/>
    <lineage>
        <taxon>Bacteria</taxon>
        <taxon>Bacillati</taxon>
        <taxon>Actinomycetota</taxon>
        <taxon>Actinomycetes</taxon>
        <taxon>Streptosporangiales</taxon>
        <taxon>Streptosporangiaceae</taxon>
        <taxon>Sphaerisporangium</taxon>
    </lineage>
</organism>
<sequence length="87" mass="9313">MSLPRGDYWMNLGAHLFPGAGSHVERMTSALGLETIGIPGAKFALTFAGRVYAGKRVEIYPFTLPLSLRERVALANVGLRAVGAVKV</sequence>
<evidence type="ECO:0000313" key="2">
    <source>
        <dbReference type="Proteomes" id="UP000542210"/>
    </source>
</evidence>
<evidence type="ECO:0000313" key="1">
    <source>
        <dbReference type="EMBL" id="MBB4700287.1"/>
    </source>
</evidence>
<protein>
    <submittedName>
        <fullName evidence="1">Uncharacterized protein</fullName>
    </submittedName>
</protein>